<dbReference type="EMBL" id="MU795259">
    <property type="protein sequence ID" value="KAJ3807968.1"/>
    <property type="molecule type" value="Genomic_DNA"/>
</dbReference>
<name>A0ACC1TTK6_9AGAR</name>
<proteinExistence type="predicted"/>
<organism evidence="1 2">
    <name type="scientific">Lentinula aff. lateritia</name>
    <dbReference type="NCBI Taxonomy" id="2804960"/>
    <lineage>
        <taxon>Eukaryota</taxon>
        <taxon>Fungi</taxon>
        <taxon>Dikarya</taxon>
        <taxon>Basidiomycota</taxon>
        <taxon>Agaricomycotina</taxon>
        <taxon>Agaricomycetes</taxon>
        <taxon>Agaricomycetidae</taxon>
        <taxon>Agaricales</taxon>
        <taxon>Marasmiineae</taxon>
        <taxon>Omphalotaceae</taxon>
        <taxon>Lentinula</taxon>
    </lineage>
</organism>
<protein>
    <submittedName>
        <fullName evidence="1">Uncharacterized protein</fullName>
    </submittedName>
</protein>
<evidence type="ECO:0000313" key="1">
    <source>
        <dbReference type="EMBL" id="KAJ3807968.1"/>
    </source>
</evidence>
<comment type="caution">
    <text evidence="1">The sequence shown here is derived from an EMBL/GenBank/DDBJ whole genome shotgun (WGS) entry which is preliminary data.</text>
</comment>
<dbReference type="Proteomes" id="UP001163835">
    <property type="component" value="Unassembled WGS sequence"/>
</dbReference>
<evidence type="ECO:0000313" key="2">
    <source>
        <dbReference type="Proteomes" id="UP001163835"/>
    </source>
</evidence>
<gene>
    <name evidence="1" type="ORF">F5876DRAFT_67680</name>
</gene>
<keyword evidence="2" id="KW-1185">Reference proteome</keyword>
<accession>A0ACC1TTK6</accession>
<sequence>MSHGISLRITTSTNISKAVSASPYVELGVAVNKDAKKSEVLSMAAAVAEDSGTTVVEAEPKEVTVPEAEDASVWRRDAVNSEVLSIAETIEPADVVVTVFEDAAIDVLSAEATVDAAEAEEASVLSDDAVKRDVFSIVETAADVAAVDTAIVGSSLNTRQYIEFVVKVDTVVVLVLAEFEKLDGEEANVALYEAATLVLVKVEELLIEVEEADTALDEVEALALVEFAELEAVEVEFEEIDVDVVLEPVKPPLAPLAAMIDSAER</sequence>
<reference evidence="1" key="1">
    <citation type="submission" date="2022-09" db="EMBL/GenBank/DDBJ databases">
        <title>A Global Phylogenomic Analysis of the Shiitake Genus Lentinula.</title>
        <authorList>
            <consortium name="DOE Joint Genome Institute"/>
            <person name="Sierra-Patev S."/>
            <person name="Min B."/>
            <person name="Naranjo-Ortiz M."/>
            <person name="Looney B."/>
            <person name="Konkel Z."/>
            <person name="Slot J.C."/>
            <person name="Sakamoto Y."/>
            <person name="Steenwyk J.L."/>
            <person name="Rokas A."/>
            <person name="Carro J."/>
            <person name="Camarero S."/>
            <person name="Ferreira P."/>
            <person name="Molpeceres G."/>
            <person name="Ruiz-Duenas F.J."/>
            <person name="Serrano A."/>
            <person name="Henrissat B."/>
            <person name="Drula E."/>
            <person name="Hughes K.W."/>
            <person name="Mata J.L."/>
            <person name="Ishikawa N.K."/>
            <person name="Vargas-Isla R."/>
            <person name="Ushijima S."/>
            <person name="Smith C.A."/>
            <person name="Ahrendt S."/>
            <person name="Andreopoulos W."/>
            <person name="He G."/>
            <person name="Labutti K."/>
            <person name="Lipzen A."/>
            <person name="Ng V."/>
            <person name="Riley R."/>
            <person name="Sandor L."/>
            <person name="Barry K."/>
            <person name="Martinez A.T."/>
            <person name="Xiao Y."/>
            <person name="Gibbons J.G."/>
            <person name="Terashima K."/>
            <person name="Grigoriev I.V."/>
            <person name="Hibbett D.S."/>
        </authorList>
    </citation>
    <scope>NUCLEOTIDE SEQUENCE</scope>
    <source>
        <strain evidence="1">TMI1499</strain>
    </source>
</reference>